<accession>A0A8J8PDI0</accession>
<gene>
    <name evidence="10" type="ORF">A3207_03170</name>
</gene>
<dbReference type="GO" id="GO:0051539">
    <property type="term" value="F:4 iron, 4 sulfur cluster binding"/>
    <property type="evidence" value="ECO:0007669"/>
    <property type="project" value="UniProtKB-KW"/>
</dbReference>
<dbReference type="InterPro" id="IPR007197">
    <property type="entry name" value="rSAM"/>
</dbReference>
<dbReference type="Pfam" id="PF02310">
    <property type="entry name" value="B12-binding"/>
    <property type="match status" value="1"/>
</dbReference>
<name>A0A8J8PDI0_9ARCH</name>
<dbReference type="GO" id="GO:0031419">
    <property type="term" value="F:cobalamin binding"/>
    <property type="evidence" value="ECO:0007669"/>
    <property type="project" value="InterPro"/>
</dbReference>
<dbReference type="GO" id="GO:0046872">
    <property type="term" value="F:metal ion binding"/>
    <property type="evidence" value="ECO:0007669"/>
    <property type="project" value="UniProtKB-KW"/>
</dbReference>
<organism evidence="10 11">
    <name type="scientific">Candidatus Methanomassiliicoccus intestinalis</name>
    <dbReference type="NCBI Taxonomy" id="1406512"/>
    <lineage>
        <taxon>Archaea</taxon>
        <taxon>Methanobacteriati</taxon>
        <taxon>Thermoplasmatota</taxon>
        <taxon>Thermoplasmata</taxon>
        <taxon>Methanomassiliicoccales</taxon>
        <taxon>Methanomassiliicoccaceae</taxon>
        <taxon>Methanomassiliicoccus</taxon>
    </lineage>
</organism>
<dbReference type="PANTHER" id="PTHR43409:SF7">
    <property type="entry name" value="BLL1977 PROTEIN"/>
    <property type="match status" value="1"/>
</dbReference>
<evidence type="ECO:0000259" key="8">
    <source>
        <dbReference type="PROSITE" id="PS51332"/>
    </source>
</evidence>
<dbReference type="EMBL" id="LVVT01000014">
    <property type="protein sequence ID" value="TQS82955.1"/>
    <property type="molecule type" value="Genomic_DNA"/>
</dbReference>
<evidence type="ECO:0000313" key="10">
    <source>
        <dbReference type="EMBL" id="TQS82955.1"/>
    </source>
</evidence>
<dbReference type="CDD" id="cd02068">
    <property type="entry name" value="radical_SAM_B12_BD"/>
    <property type="match status" value="1"/>
</dbReference>
<dbReference type="SFLD" id="SFLDG01123">
    <property type="entry name" value="methyltransferase_(Class_B)"/>
    <property type="match status" value="1"/>
</dbReference>
<dbReference type="InterPro" id="IPR006638">
    <property type="entry name" value="Elp3/MiaA/NifB-like_rSAM"/>
</dbReference>
<keyword evidence="7" id="KW-0411">Iron-sulfur</keyword>
<evidence type="ECO:0000256" key="1">
    <source>
        <dbReference type="ARBA" id="ARBA00001966"/>
    </source>
</evidence>
<dbReference type="PANTHER" id="PTHR43409">
    <property type="entry name" value="ANAEROBIC MAGNESIUM-PROTOPORPHYRIN IX MONOMETHYL ESTER CYCLASE-RELATED"/>
    <property type="match status" value="1"/>
</dbReference>
<dbReference type="InterPro" id="IPR034466">
    <property type="entry name" value="Methyltransferase_Class_B"/>
</dbReference>
<evidence type="ECO:0000256" key="5">
    <source>
        <dbReference type="ARBA" id="ARBA00022723"/>
    </source>
</evidence>
<dbReference type="AlphaFoldDB" id="A0A8J8PDI0"/>
<keyword evidence="4" id="KW-0949">S-adenosyl-L-methionine</keyword>
<dbReference type="PROSITE" id="PS51332">
    <property type="entry name" value="B12_BINDING"/>
    <property type="match status" value="1"/>
</dbReference>
<dbReference type="SFLD" id="SFLDS00029">
    <property type="entry name" value="Radical_SAM"/>
    <property type="match status" value="1"/>
</dbReference>
<reference evidence="10" key="1">
    <citation type="submission" date="2016-03" db="EMBL/GenBank/DDBJ databases">
        <authorList>
            <person name="Borrel G."/>
            <person name="Mccann A."/>
            <person name="O'Toole P.W."/>
        </authorList>
    </citation>
    <scope>NUCLEOTIDE SEQUENCE</scope>
    <source>
        <strain evidence="10">183</strain>
    </source>
</reference>
<dbReference type="SMART" id="SM00729">
    <property type="entry name" value="Elp3"/>
    <property type="match status" value="1"/>
</dbReference>
<dbReference type="Proteomes" id="UP000752814">
    <property type="component" value="Unassembled WGS sequence"/>
</dbReference>
<keyword evidence="6" id="KW-0408">Iron</keyword>
<evidence type="ECO:0000256" key="6">
    <source>
        <dbReference type="ARBA" id="ARBA00023004"/>
    </source>
</evidence>
<protein>
    <recommendedName>
        <fullName evidence="12">Fe-S oxidoreductase</fullName>
    </recommendedName>
</protein>
<evidence type="ECO:0000313" key="11">
    <source>
        <dbReference type="Proteomes" id="UP000752814"/>
    </source>
</evidence>
<dbReference type="PROSITE" id="PS51918">
    <property type="entry name" value="RADICAL_SAM"/>
    <property type="match status" value="1"/>
</dbReference>
<feature type="domain" description="B12-binding" evidence="8">
    <location>
        <begin position="5"/>
        <end position="138"/>
    </location>
</feature>
<sequence length="464" mass="52171">MRVALINSGFEPNEGDLRPAPPYGIMTIGAYLESKGHEVSLFDWSGEELNDEKRRMLINFKPDIVGIHTKISTALLRAIKISKWVKVKEIPVIWGGPGTMVIPELMLKEGPVDYLVLGEGEITAAELLECLEKGSSLRDVNGIAYLENGEYVRTPPRERMTDLDSLPSPLWNKLGDLSRYFTPLYGRNAVSIVTSRGCPGNCTFCYSKMMWGYKWYAFSPQRVVSEIENIMTLDPRITGFIIMDDLFATDPKRVEDICSLIINKKLDIIWNCEIRADMITESLLDIMKRAGCKQILVGVESGSDRLLTMVRKDITADDIIKASNLIHEAGMEVYAMVINGLPTETKEDIRSTEHMLDTIKPEYTEFLTYMPYPGTALFESAVENGFAPPENLEGWGDMGTFSVSSIQDKGLSSYANKMYISMEKRTKRKATINSYLKSITKDPITAPMRAIRFMMKRKGDNNGA</sequence>
<feature type="domain" description="Radical SAM core" evidence="9">
    <location>
        <begin position="184"/>
        <end position="408"/>
    </location>
</feature>
<dbReference type="InterPro" id="IPR051198">
    <property type="entry name" value="BchE-like"/>
</dbReference>
<dbReference type="InterPro" id="IPR058240">
    <property type="entry name" value="rSAM_sf"/>
</dbReference>
<keyword evidence="5" id="KW-0479">Metal-binding</keyword>
<dbReference type="SUPFAM" id="SSF102114">
    <property type="entry name" value="Radical SAM enzymes"/>
    <property type="match status" value="1"/>
</dbReference>
<dbReference type="CDD" id="cd01335">
    <property type="entry name" value="Radical_SAM"/>
    <property type="match status" value="1"/>
</dbReference>
<dbReference type="SFLD" id="SFLDG01082">
    <property type="entry name" value="B12-binding_domain_containing"/>
    <property type="match status" value="1"/>
</dbReference>
<dbReference type="InterPro" id="IPR023404">
    <property type="entry name" value="rSAM_horseshoe"/>
</dbReference>
<dbReference type="OMA" id="KDCHDLG"/>
<evidence type="ECO:0008006" key="12">
    <source>
        <dbReference type="Google" id="ProtNLM"/>
    </source>
</evidence>
<evidence type="ECO:0000256" key="7">
    <source>
        <dbReference type="ARBA" id="ARBA00023014"/>
    </source>
</evidence>
<evidence type="ECO:0000256" key="4">
    <source>
        <dbReference type="ARBA" id="ARBA00022691"/>
    </source>
</evidence>
<keyword evidence="2" id="KW-0489">Methyltransferase</keyword>
<dbReference type="GeneID" id="41323900"/>
<dbReference type="Gene3D" id="3.40.50.280">
    <property type="entry name" value="Cobalamin-binding domain"/>
    <property type="match status" value="1"/>
</dbReference>
<comment type="caution">
    <text evidence="10">The sequence shown here is derived from an EMBL/GenBank/DDBJ whole genome shotgun (WGS) entry which is preliminary data.</text>
</comment>
<dbReference type="RefSeq" id="WP_020449361.1">
    <property type="nucleotide sequence ID" value="NZ_CAYAXV010000005.1"/>
</dbReference>
<comment type="cofactor">
    <cofactor evidence="1">
        <name>[4Fe-4S] cluster</name>
        <dbReference type="ChEBI" id="CHEBI:49883"/>
    </cofactor>
</comment>
<dbReference type="InterPro" id="IPR006158">
    <property type="entry name" value="Cobalamin-bd"/>
</dbReference>
<dbReference type="Gene3D" id="3.80.30.20">
    <property type="entry name" value="tm_1862 like domain"/>
    <property type="match status" value="1"/>
</dbReference>
<evidence type="ECO:0000256" key="3">
    <source>
        <dbReference type="ARBA" id="ARBA00022679"/>
    </source>
</evidence>
<keyword evidence="3" id="KW-0808">Transferase</keyword>
<dbReference type="GO" id="GO:0003824">
    <property type="term" value="F:catalytic activity"/>
    <property type="evidence" value="ECO:0007669"/>
    <property type="project" value="InterPro"/>
</dbReference>
<evidence type="ECO:0000256" key="2">
    <source>
        <dbReference type="ARBA" id="ARBA00022603"/>
    </source>
</evidence>
<evidence type="ECO:0000259" key="9">
    <source>
        <dbReference type="PROSITE" id="PS51918"/>
    </source>
</evidence>
<dbReference type="Pfam" id="PF04055">
    <property type="entry name" value="Radical_SAM"/>
    <property type="match status" value="1"/>
</dbReference>
<proteinExistence type="predicted"/>